<dbReference type="AlphaFoldDB" id="A0A1I2I797"/>
<organism evidence="2 3">
    <name type="scientific">Nannocystis exedens</name>
    <dbReference type="NCBI Taxonomy" id="54"/>
    <lineage>
        <taxon>Bacteria</taxon>
        <taxon>Pseudomonadati</taxon>
        <taxon>Myxococcota</taxon>
        <taxon>Polyangia</taxon>
        <taxon>Nannocystales</taxon>
        <taxon>Nannocystaceae</taxon>
        <taxon>Nannocystis</taxon>
    </lineage>
</organism>
<proteinExistence type="predicted"/>
<keyword evidence="3" id="KW-1185">Reference proteome</keyword>
<sequence>MRMTQDDSVTAVGPMPTPPRVGACWGSIFAGTFIAVGAWLLLHLLGMGIGLTAIQPHEPGSLRSVGIGTGVWTLIAPILALFVGGLAVGKLARPLDRAGGVIHGAVLWALATVASITLLWMALTAIIGGAVSAGASVASATAGSAVAAVSGGAGAELTPESLGLSTDDLLAPVNRRLQSEGKPAITGDQLMGAARNALRTSVREGRFDRQLAVNALAENTALSPAEAADIADRLGRGYDARMQAFADTARTRALEAAEGTGKALLGLSLAMVLGLGAAVGGALVSVVLHRRQLARASRRTYERIE</sequence>
<evidence type="ECO:0000256" key="1">
    <source>
        <dbReference type="SAM" id="Phobius"/>
    </source>
</evidence>
<feature type="transmembrane region" description="Helical" evidence="1">
    <location>
        <begin position="263"/>
        <end position="288"/>
    </location>
</feature>
<keyword evidence="1" id="KW-0472">Membrane</keyword>
<gene>
    <name evidence="2" type="ORF">SAMN02745121_08498</name>
</gene>
<evidence type="ECO:0000313" key="3">
    <source>
        <dbReference type="Proteomes" id="UP000199400"/>
    </source>
</evidence>
<keyword evidence="1" id="KW-1133">Transmembrane helix</keyword>
<name>A0A1I2I797_9BACT</name>
<feature type="transmembrane region" description="Helical" evidence="1">
    <location>
        <begin position="100"/>
        <end position="123"/>
    </location>
</feature>
<evidence type="ECO:0000313" key="2">
    <source>
        <dbReference type="EMBL" id="SFF38195.1"/>
    </source>
</evidence>
<protein>
    <submittedName>
        <fullName evidence="2">Uncharacterized protein</fullName>
    </submittedName>
</protein>
<feature type="transmembrane region" description="Helical" evidence="1">
    <location>
        <begin position="65"/>
        <end position="88"/>
    </location>
</feature>
<feature type="transmembrane region" description="Helical" evidence="1">
    <location>
        <begin position="21"/>
        <end position="45"/>
    </location>
</feature>
<keyword evidence="1" id="KW-0812">Transmembrane</keyword>
<dbReference type="Proteomes" id="UP000199400">
    <property type="component" value="Unassembled WGS sequence"/>
</dbReference>
<dbReference type="STRING" id="54.SAMN02745121_08498"/>
<reference evidence="3" key="1">
    <citation type="submission" date="2016-10" db="EMBL/GenBank/DDBJ databases">
        <authorList>
            <person name="Varghese N."/>
            <person name="Submissions S."/>
        </authorList>
    </citation>
    <scope>NUCLEOTIDE SEQUENCE [LARGE SCALE GENOMIC DNA]</scope>
    <source>
        <strain evidence="3">ATCC 25963</strain>
    </source>
</reference>
<dbReference type="EMBL" id="FOMX01000057">
    <property type="protein sequence ID" value="SFF38195.1"/>
    <property type="molecule type" value="Genomic_DNA"/>
</dbReference>
<accession>A0A1I2I797</accession>